<dbReference type="PANTHER" id="PTHR34541:SF2">
    <property type="entry name" value="OS01G0729900 PROTEIN"/>
    <property type="match status" value="1"/>
</dbReference>
<organism evidence="2 3">
    <name type="scientific">Ambrosia artemisiifolia</name>
    <name type="common">Common ragweed</name>
    <dbReference type="NCBI Taxonomy" id="4212"/>
    <lineage>
        <taxon>Eukaryota</taxon>
        <taxon>Viridiplantae</taxon>
        <taxon>Streptophyta</taxon>
        <taxon>Embryophyta</taxon>
        <taxon>Tracheophyta</taxon>
        <taxon>Spermatophyta</taxon>
        <taxon>Magnoliopsida</taxon>
        <taxon>eudicotyledons</taxon>
        <taxon>Gunneridae</taxon>
        <taxon>Pentapetalae</taxon>
        <taxon>asterids</taxon>
        <taxon>campanulids</taxon>
        <taxon>Asterales</taxon>
        <taxon>Asteraceae</taxon>
        <taxon>Asteroideae</taxon>
        <taxon>Heliantheae alliance</taxon>
        <taxon>Heliantheae</taxon>
        <taxon>Ambrosia</taxon>
    </lineage>
</organism>
<evidence type="ECO:0000313" key="2">
    <source>
        <dbReference type="EMBL" id="KAI7756715.1"/>
    </source>
</evidence>
<keyword evidence="3" id="KW-1185">Reference proteome</keyword>
<dbReference type="Proteomes" id="UP001206925">
    <property type="component" value="Unassembled WGS sequence"/>
</dbReference>
<feature type="non-terminal residue" evidence="2">
    <location>
        <position position="521"/>
    </location>
</feature>
<sequence length="521" mass="57106">STHGTTYLLCFLHLLPLLLILILISIIPINPIPSFSSSNPSNPIQSMSVERSFEAWEEVQRHGLDLADRLTHGFTDLIHSHITPPSFTWPNPNPPKLFDVEFAERDFRLLIDNSSNNISYGINGVSAIFDIGNKLGQVGADFGASLNGVVQQFVRRLPVPFRHDEEDTVMMRVDDGVQRAADLGISMQVNEDLGTLAKRFKEFGFDETDKAKDESGGDEVAGVNLKAAGFSGRSQGVLNFSTMFDSRTCGLESSLAARGDIWRIEASNGSMTSGNVNSSLFLVQLGPVLFIRDSTLLLPVHLSKKHLLWYGYDRKNGIHSLCPAVWSKHRRWLLMSMLCLNPMACTFMDLQFPNGQLTYVAGEGISTSAFLPLFGGLLQAQGQYPGEMKFSFSCKNKWGTRVTPMVQWPAKSFTLGFEQALAWKRSGLMVRPTVQFSLHPTIGGNNPGLKAELVHSLNEELSLIGGCSLASHPTAFASVSLGRSKWNGNVGKTGVVLRAETPLGNVGRPSFSVQLNSGIEF</sequence>
<evidence type="ECO:0000256" key="1">
    <source>
        <dbReference type="SAM" id="Phobius"/>
    </source>
</evidence>
<protein>
    <submittedName>
        <fullName evidence="2">Uncharacterized protein</fullName>
    </submittedName>
</protein>
<proteinExistence type="predicted"/>
<comment type="caution">
    <text evidence="2">The sequence shown here is derived from an EMBL/GenBank/DDBJ whole genome shotgun (WGS) entry which is preliminary data.</text>
</comment>
<gene>
    <name evidence="2" type="ORF">M8C21_023936</name>
</gene>
<dbReference type="EMBL" id="JAMZMK010000284">
    <property type="protein sequence ID" value="KAI7756715.1"/>
    <property type="molecule type" value="Genomic_DNA"/>
</dbReference>
<name>A0AAD5GVB9_AMBAR</name>
<reference evidence="2" key="1">
    <citation type="submission" date="2022-06" db="EMBL/GenBank/DDBJ databases">
        <title>Uncovering the hologenomic basis of an extraordinary plant invasion.</title>
        <authorList>
            <person name="Bieker V.C."/>
            <person name="Martin M.D."/>
            <person name="Gilbert T."/>
            <person name="Hodgins K."/>
            <person name="Battlay P."/>
            <person name="Petersen B."/>
            <person name="Wilson J."/>
        </authorList>
    </citation>
    <scope>NUCLEOTIDE SEQUENCE</scope>
    <source>
        <strain evidence="2">AA19_3_7</strain>
        <tissue evidence="2">Leaf</tissue>
    </source>
</reference>
<feature type="transmembrane region" description="Helical" evidence="1">
    <location>
        <begin position="7"/>
        <end position="29"/>
    </location>
</feature>
<dbReference type="PANTHER" id="PTHR34541">
    <property type="entry name" value="OS01G0729900 PROTEIN"/>
    <property type="match status" value="1"/>
</dbReference>
<dbReference type="AlphaFoldDB" id="A0AAD5GVB9"/>
<accession>A0AAD5GVB9</accession>
<keyword evidence="1" id="KW-0472">Membrane</keyword>
<evidence type="ECO:0000313" key="3">
    <source>
        <dbReference type="Proteomes" id="UP001206925"/>
    </source>
</evidence>
<keyword evidence="1" id="KW-0812">Transmembrane</keyword>
<keyword evidence="1" id="KW-1133">Transmembrane helix</keyword>